<dbReference type="EMBL" id="FPAT01000003">
    <property type="protein sequence ID" value="SFT53900.1"/>
    <property type="molecule type" value="Genomic_DNA"/>
</dbReference>
<accession>A0A1I6YTU6</accession>
<evidence type="ECO:0000313" key="2">
    <source>
        <dbReference type="EMBL" id="SFT53900.1"/>
    </source>
</evidence>
<dbReference type="AlphaFoldDB" id="A0A1I6YTU6"/>
<reference evidence="3" key="1">
    <citation type="submission" date="2016-10" db="EMBL/GenBank/DDBJ databases">
        <authorList>
            <person name="Varghese N."/>
            <person name="Submissions S."/>
        </authorList>
    </citation>
    <scope>NUCLEOTIDE SEQUENCE [LARGE SCALE GENOMIC DNA]</scope>
    <source>
        <strain evidence="3">DSM 45501</strain>
    </source>
</reference>
<keyword evidence="3" id="KW-1185">Reference proteome</keyword>
<name>A0A1I6YTU6_9ACTN</name>
<dbReference type="Proteomes" id="UP000199165">
    <property type="component" value="Unassembled WGS sequence"/>
</dbReference>
<gene>
    <name evidence="2" type="ORF">SAMN04487904_103211</name>
</gene>
<evidence type="ECO:0000313" key="3">
    <source>
        <dbReference type="Proteomes" id="UP000199165"/>
    </source>
</evidence>
<protein>
    <submittedName>
        <fullName evidence="2">Uncharacterized protein</fullName>
    </submittedName>
</protein>
<evidence type="ECO:0000256" key="1">
    <source>
        <dbReference type="SAM" id="MobiDB-lite"/>
    </source>
</evidence>
<feature type="region of interest" description="Disordered" evidence="1">
    <location>
        <begin position="47"/>
        <end position="66"/>
    </location>
</feature>
<organism evidence="2 3">
    <name type="scientific">Actinopolyspora righensis</name>
    <dbReference type="NCBI Taxonomy" id="995060"/>
    <lineage>
        <taxon>Bacteria</taxon>
        <taxon>Bacillati</taxon>
        <taxon>Actinomycetota</taxon>
        <taxon>Actinomycetes</taxon>
        <taxon>Actinopolysporales</taxon>
        <taxon>Actinopolysporaceae</taxon>
        <taxon>Actinopolyspora</taxon>
        <taxon>Actinopolyspora alba group</taxon>
    </lineage>
</organism>
<proteinExistence type="predicted"/>
<dbReference type="STRING" id="995060.SAMN04487904_103211"/>
<sequence>MLCVAECNIDPAESPCTTSALPQTINTIALRTGSAVNGSNVVFSSRTRRFGQAPTPSDLSAEADSR</sequence>